<evidence type="ECO:0000256" key="6">
    <source>
        <dbReference type="ARBA" id="ARBA00044147"/>
    </source>
</evidence>
<evidence type="ECO:0000256" key="3">
    <source>
        <dbReference type="ARBA" id="ARBA00022490"/>
    </source>
</evidence>
<accession>A0A9W7L138</accession>
<evidence type="ECO:0000256" key="2">
    <source>
        <dbReference type="ARBA" id="ARBA00007251"/>
    </source>
</evidence>
<evidence type="ECO:0000256" key="8">
    <source>
        <dbReference type="ARBA" id="ARBA00046432"/>
    </source>
</evidence>
<dbReference type="InterPro" id="IPR037171">
    <property type="entry name" value="NagB/RpiA_transferase-like"/>
</dbReference>
<feature type="region of interest" description="Disordered" evidence="10">
    <location>
        <begin position="1"/>
        <end position="151"/>
    </location>
</feature>
<evidence type="ECO:0000313" key="11">
    <source>
        <dbReference type="EMBL" id="GMI18560.1"/>
    </source>
</evidence>
<dbReference type="Gene3D" id="3.40.50.10470">
    <property type="entry name" value="Translation initiation factor eif-2b, domain 2"/>
    <property type="match status" value="1"/>
</dbReference>
<reference evidence="12" key="1">
    <citation type="journal article" date="2023" name="Commun. Biol.">
        <title>Genome analysis of Parmales, the sister group of diatoms, reveals the evolutionary specialization of diatoms from phago-mixotrophs to photoautotrophs.</title>
        <authorList>
            <person name="Ban H."/>
            <person name="Sato S."/>
            <person name="Yoshikawa S."/>
            <person name="Yamada K."/>
            <person name="Nakamura Y."/>
            <person name="Ichinomiya M."/>
            <person name="Sato N."/>
            <person name="Blanc-Mathieu R."/>
            <person name="Endo H."/>
            <person name="Kuwata A."/>
            <person name="Ogata H."/>
        </authorList>
    </citation>
    <scope>NUCLEOTIDE SEQUENCE [LARGE SCALE GENOMIC DNA]</scope>
    <source>
        <strain evidence="12">NIES 3700</strain>
    </source>
</reference>
<dbReference type="SUPFAM" id="SSF100950">
    <property type="entry name" value="NagB/RpiA/CoA transferase-like"/>
    <property type="match status" value="1"/>
</dbReference>
<name>A0A9W7L138_9STRA</name>
<keyword evidence="5" id="KW-0648">Protein biosynthesis</keyword>
<dbReference type="EMBL" id="BRXW01000338">
    <property type="protein sequence ID" value="GMI18560.1"/>
    <property type="molecule type" value="Genomic_DNA"/>
</dbReference>
<evidence type="ECO:0000313" key="12">
    <source>
        <dbReference type="Proteomes" id="UP001165122"/>
    </source>
</evidence>
<dbReference type="OrthoDB" id="10254737at2759"/>
<feature type="compositionally biased region" description="Polar residues" evidence="10">
    <location>
        <begin position="98"/>
        <end position="109"/>
    </location>
</feature>
<proteinExistence type="inferred from homology"/>
<protein>
    <recommendedName>
        <fullName evidence="6">Translation initiation factor eIF2B subunit delta</fullName>
    </recommendedName>
    <alternativeName>
        <fullName evidence="7">eIF2B GDP-GTP exchange factor subunit delta</fullName>
    </alternativeName>
</protein>
<dbReference type="PANTHER" id="PTHR10233">
    <property type="entry name" value="TRANSLATION INITIATION FACTOR EIF-2B"/>
    <property type="match status" value="1"/>
</dbReference>
<feature type="compositionally biased region" description="Polar residues" evidence="10">
    <location>
        <begin position="124"/>
        <end position="151"/>
    </location>
</feature>
<feature type="compositionally biased region" description="Basic and acidic residues" evidence="10">
    <location>
        <begin position="35"/>
        <end position="61"/>
    </location>
</feature>
<keyword evidence="3" id="KW-0963">Cytoplasm</keyword>
<dbReference type="PANTHER" id="PTHR10233:SF14">
    <property type="entry name" value="TRANSLATION INITIATION FACTOR EIF-2B SUBUNIT DELTA"/>
    <property type="match status" value="1"/>
</dbReference>
<feature type="compositionally biased region" description="Low complexity" evidence="10">
    <location>
        <begin position="78"/>
        <end position="97"/>
    </location>
</feature>
<dbReference type="AlphaFoldDB" id="A0A9W7L138"/>
<comment type="subcellular location">
    <subcellularLocation>
        <location evidence="1">Cytoplasm</location>
        <location evidence="1">Cytosol</location>
    </subcellularLocation>
</comment>
<gene>
    <name evidence="11" type="ORF">TrLO_g8941</name>
</gene>
<evidence type="ECO:0000256" key="9">
    <source>
        <dbReference type="RuleBase" id="RU003814"/>
    </source>
</evidence>
<evidence type="ECO:0000256" key="1">
    <source>
        <dbReference type="ARBA" id="ARBA00004514"/>
    </source>
</evidence>
<evidence type="ECO:0000256" key="10">
    <source>
        <dbReference type="SAM" id="MobiDB-lite"/>
    </source>
</evidence>
<comment type="caution">
    <text evidence="11">The sequence shown here is derived from an EMBL/GenBank/DDBJ whole genome shotgun (WGS) entry which is preliminary data.</text>
</comment>
<evidence type="ECO:0000256" key="4">
    <source>
        <dbReference type="ARBA" id="ARBA00022540"/>
    </source>
</evidence>
<comment type="similarity">
    <text evidence="2 9">Belongs to the eIF-2B alpha/beta/delta subunits family.</text>
</comment>
<organism evidence="11 12">
    <name type="scientific">Triparma laevis f. longispina</name>
    <dbReference type="NCBI Taxonomy" id="1714387"/>
    <lineage>
        <taxon>Eukaryota</taxon>
        <taxon>Sar</taxon>
        <taxon>Stramenopiles</taxon>
        <taxon>Ochrophyta</taxon>
        <taxon>Bolidophyceae</taxon>
        <taxon>Parmales</taxon>
        <taxon>Triparmaceae</taxon>
        <taxon>Triparma</taxon>
    </lineage>
</organism>
<dbReference type="GO" id="GO:0005829">
    <property type="term" value="C:cytosol"/>
    <property type="evidence" value="ECO:0007669"/>
    <property type="project" value="UniProtKB-SubCell"/>
</dbReference>
<evidence type="ECO:0000256" key="7">
    <source>
        <dbReference type="ARBA" id="ARBA00044356"/>
    </source>
</evidence>
<dbReference type="Pfam" id="PF01008">
    <property type="entry name" value="IF-2B"/>
    <property type="match status" value="1"/>
</dbReference>
<evidence type="ECO:0000256" key="5">
    <source>
        <dbReference type="ARBA" id="ARBA00022917"/>
    </source>
</evidence>
<dbReference type="GO" id="GO:0003743">
    <property type="term" value="F:translation initiation factor activity"/>
    <property type="evidence" value="ECO:0007669"/>
    <property type="project" value="UniProtKB-KW"/>
</dbReference>
<dbReference type="Proteomes" id="UP001165122">
    <property type="component" value="Unassembled WGS sequence"/>
</dbReference>
<comment type="subunit">
    <text evidence="8">Component of the translation initiation factor 2B (eIF2B) complex which is a heterodecamer of two sets of five different subunits: alpha, beta, gamma, delta and epsilon. Subunits alpha, beta and delta comprise a regulatory subcomplex and subunits epsilon and gamma comprise a catalytic subcomplex. Within the complex, the hexameric regulatory complex resides at the center, with the two heterodimeric catalytic subcomplexes bound on opposite sides.</text>
</comment>
<keyword evidence="4" id="KW-0396">Initiation factor</keyword>
<dbReference type="InterPro" id="IPR000649">
    <property type="entry name" value="IF-2B-related"/>
</dbReference>
<dbReference type="InterPro" id="IPR042529">
    <property type="entry name" value="IF_2B-like_C"/>
</dbReference>
<sequence>MSTEEEKEAEKARKKAEKAKRAAEFAAKNPNGFSKPKEKLSKAERRAKQEAQRAAKEDKKIPGKKAPTNADDCFADGSNSSSQETSNMTSNNTSNNNANMARLSSSPQTLALPPPILNNSNSNRKQNTPPRKSSTASNLPYSQPPSTVDAQSLFSHLSPPIKPVVTKTLSPPPQTSKSIHPSTVTLCNSYSRFSITGSNSRCIAMLECFKKIIGDYEPPKDKVMSMDLTRVLKENFKVITESRVHSISMGNAFTFLKNLVTKIKHNEETSAAKENLLFAIDQFIEKTVQFASDVIAKEGSTKVKNGDVILTYGCSTSVKKLFAKALEQGKDFRVIVVDGRPELEGKEMLGYLQELGIHVTYVGFNSLSYVMKEVSLVLYGAAALLSNGSVVCRVGANGVTLVAGAYRKPVLVCCETYKFSKKVQIDAITHNELTPQPEEFKSEPNSDWVGVKYDVVGEGVAGIVTEFGIVPTTSVAVILREME</sequence>
<keyword evidence="12" id="KW-1185">Reference proteome</keyword>